<dbReference type="Proteomes" id="UP001597045">
    <property type="component" value="Unassembled WGS sequence"/>
</dbReference>
<sequence length="142" mass="14532">MTVVGDITISADGYSAGLNQTEERPFGDDGGTTIIGMLPGKQSLVVSMSGFLSNPAITFAQLDPATGTLSQGVDYTSKDSANKFTTPRIVSADPPVALVYRGSGAVYIVMDDKFNKVGSVEAGSLGDPASTQPTPARPTAAS</sequence>
<gene>
    <name evidence="2" type="ORF">ACFQ1S_35515</name>
</gene>
<dbReference type="EMBL" id="JBHTIS010002854">
    <property type="protein sequence ID" value="MFD1050461.1"/>
    <property type="molecule type" value="Genomic_DNA"/>
</dbReference>
<evidence type="ECO:0000313" key="2">
    <source>
        <dbReference type="EMBL" id="MFD1050461.1"/>
    </source>
</evidence>
<evidence type="ECO:0000313" key="3">
    <source>
        <dbReference type="Proteomes" id="UP001597045"/>
    </source>
</evidence>
<feature type="region of interest" description="Disordered" evidence="1">
    <location>
        <begin position="120"/>
        <end position="142"/>
    </location>
</feature>
<organism evidence="2 3">
    <name type="scientific">Kibdelosporangium lantanae</name>
    <dbReference type="NCBI Taxonomy" id="1497396"/>
    <lineage>
        <taxon>Bacteria</taxon>
        <taxon>Bacillati</taxon>
        <taxon>Actinomycetota</taxon>
        <taxon>Actinomycetes</taxon>
        <taxon>Pseudonocardiales</taxon>
        <taxon>Pseudonocardiaceae</taxon>
        <taxon>Kibdelosporangium</taxon>
    </lineage>
</organism>
<accession>A0ABW3MIR1</accession>
<proteinExistence type="predicted"/>
<name>A0ABW3MIR1_9PSEU</name>
<protein>
    <submittedName>
        <fullName evidence="2">Uncharacterized protein</fullName>
    </submittedName>
</protein>
<evidence type="ECO:0000256" key="1">
    <source>
        <dbReference type="SAM" id="MobiDB-lite"/>
    </source>
</evidence>
<comment type="caution">
    <text evidence="2">The sequence shown here is derived from an EMBL/GenBank/DDBJ whole genome shotgun (WGS) entry which is preliminary data.</text>
</comment>
<keyword evidence="3" id="KW-1185">Reference proteome</keyword>
<reference evidence="3" key="1">
    <citation type="journal article" date="2019" name="Int. J. Syst. Evol. Microbiol.">
        <title>The Global Catalogue of Microorganisms (GCM) 10K type strain sequencing project: providing services to taxonomists for standard genome sequencing and annotation.</title>
        <authorList>
            <consortium name="The Broad Institute Genomics Platform"/>
            <consortium name="The Broad Institute Genome Sequencing Center for Infectious Disease"/>
            <person name="Wu L."/>
            <person name="Ma J."/>
        </authorList>
    </citation>
    <scope>NUCLEOTIDE SEQUENCE [LARGE SCALE GENOMIC DNA]</scope>
    <source>
        <strain evidence="3">JCM 31486</strain>
    </source>
</reference>